<sequence length="509" mass="59895">MNQTIVGLMKRFEYEAPPWFHEDYSGSDCGDEVEEDEPEPKPRNYEEDDASHKSWYDDVGESYEGESLCEENESQVSLEEEGYAREPEYRDFTREEEQDQFMDPYTHEAEIDLYHENKPWCKETECEFGLRDHEGYEDEPDRGEFTHDGEHDQFVDLLGETNPHDEEPWNEDNFGVELEFEGEEPEQRYISFSGHSQGSEAYTRWEQDMDNWFQSNQVLEEEKMTYAEETLTEDAFRHWEREDYMRIDFDEPAYSWEDMKKIMYEEFVKDAEANKQYYVKIDANPKPRRWILVTRSYPKAKPKKACCPEPKRVFPNTQEKKTAAKQVLPLKDVQQLPKPKDDVQKKMVEEVIMYAQGPDLHQEKLIMEPKSYGDENLIEENKLDQKATQGDFKPIQLESTHQEHDGGVITCLLIKEEPPDASLRLPASNEQTMTHDPTILRTKFSQGEGMMRSSNQLLTRSSIKHTIQVATDPTRTYVPFLELTELTTNIRSIKPLGKRSQVNYRKPCI</sequence>
<evidence type="ECO:0000256" key="1">
    <source>
        <dbReference type="SAM" id="MobiDB-lite"/>
    </source>
</evidence>
<feature type="compositionally biased region" description="Acidic residues" evidence="1">
    <location>
        <begin position="29"/>
        <end position="38"/>
    </location>
</feature>
<feature type="region of interest" description="Disordered" evidence="1">
    <location>
        <begin position="19"/>
        <end position="91"/>
    </location>
</feature>
<gene>
    <name evidence="2" type="ORF">ANE_LOCUS25770</name>
</gene>
<feature type="compositionally biased region" description="Basic and acidic residues" evidence="1">
    <location>
        <begin position="39"/>
        <end position="56"/>
    </location>
</feature>
<dbReference type="OrthoDB" id="1110889at2759"/>
<protein>
    <submittedName>
        <fullName evidence="2">Uncharacterized protein</fullName>
    </submittedName>
</protein>
<dbReference type="AlphaFoldDB" id="A0A565CPD2"/>
<accession>A0A565CPD2</accession>
<organism evidence="2 3">
    <name type="scientific">Arabis nemorensis</name>
    <dbReference type="NCBI Taxonomy" id="586526"/>
    <lineage>
        <taxon>Eukaryota</taxon>
        <taxon>Viridiplantae</taxon>
        <taxon>Streptophyta</taxon>
        <taxon>Embryophyta</taxon>
        <taxon>Tracheophyta</taxon>
        <taxon>Spermatophyta</taxon>
        <taxon>Magnoliopsida</taxon>
        <taxon>eudicotyledons</taxon>
        <taxon>Gunneridae</taxon>
        <taxon>Pentapetalae</taxon>
        <taxon>rosids</taxon>
        <taxon>malvids</taxon>
        <taxon>Brassicales</taxon>
        <taxon>Brassicaceae</taxon>
        <taxon>Arabideae</taxon>
        <taxon>Arabis</taxon>
    </lineage>
</organism>
<evidence type="ECO:0000313" key="3">
    <source>
        <dbReference type="Proteomes" id="UP000489600"/>
    </source>
</evidence>
<dbReference type="Proteomes" id="UP000489600">
    <property type="component" value="Unassembled WGS sequence"/>
</dbReference>
<comment type="caution">
    <text evidence="2">The sequence shown here is derived from an EMBL/GenBank/DDBJ whole genome shotgun (WGS) entry which is preliminary data.</text>
</comment>
<evidence type="ECO:0000313" key="2">
    <source>
        <dbReference type="EMBL" id="VVB15326.1"/>
    </source>
</evidence>
<reference evidence="2" key="1">
    <citation type="submission" date="2019-07" db="EMBL/GenBank/DDBJ databases">
        <authorList>
            <person name="Dittberner H."/>
        </authorList>
    </citation>
    <scope>NUCLEOTIDE SEQUENCE [LARGE SCALE GENOMIC DNA]</scope>
</reference>
<feature type="compositionally biased region" description="Basic and acidic residues" evidence="1">
    <location>
        <begin position="82"/>
        <end position="91"/>
    </location>
</feature>
<keyword evidence="3" id="KW-1185">Reference proteome</keyword>
<name>A0A565CPD2_9BRAS</name>
<dbReference type="EMBL" id="CABITT030000008">
    <property type="protein sequence ID" value="VVB15326.1"/>
    <property type="molecule type" value="Genomic_DNA"/>
</dbReference>
<proteinExistence type="predicted"/>
<feature type="compositionally biased region" description="Acidic residues" evidence="1">
    <location>
        <begin position="58"/>
        <end position="81"/>
    </location>
</feature>